<reference evidence="7" key="1">
    <citation type="submission" date="2020-10" db="EMBL/GenBank/DDBJ databases">
        <authorList>
            <person name="Gilroy R."/>
        </authorList>
    </citation>
    <scope>NUCLEOTIDE SEQUENCE</scope>
    <source>
        <strain evidence="7">ChiSjej1B19-7085</strain>
    </source>
</reference>
<evidence type="ECO:0000256" key="2">
    <source>
        <dbReference type="ARBA" id="ARBA00022679"/>
    </source>
</evidence>
<dbReference type="PANTHER" id="PTHR10534:SF2">
    <property type="entry name" value="PYRIDOXAL KINASE"/>
    <property type="match status" value="1"/>
</dbReference>
<evidence type="ECO:0000256" key="4">
    <source>
        <dbReference type="ARBA" id="ARBA00022777"/>
    </source>
</evidence>
<evidence type="ECO:0000259" key="6">
    <source>
        <dbReference type="Pfam" id="PF08543"/>
    </source>
</evidence>
<dbReference type="InterPro" id="IPR004625">
    <property type="entry name" value="PyrdxlKinase"/>
</dbReference>
<evidence type="ECO:0000256" key="5">
    <source>
        <dbReference type="ARBA" id="ARBA00022840"/>
    </source>
</evidence>
<dbReference type="GO" id="GO:0009443">
    <property type="term" value="P:pyridoxal 5'-phosphate salvage"/>
    <property type="evidence" value="ECO:0007669"/>
    <property type="project" value="InterPro"/>
</dbReference>
<dbReference type="InterPro" id="IPR013749">
    <property type="entry name" value="PM/HMP-P_kinase-1"/>
</dbReference>
<dbReference type="Gene3D" id="3.40.1190.20">
    <property type="match status" value="1"/>
</dbReference>
<dbReference type="GO" id="GO:0005829">
    <property type="term" value="C:cytosol"/>
    <property type="evidence" value="ECO:0007669"/>
    <property type="project" value="TreeGrafter"/>
</dbReference>
<keyword evidence="5" id="KW-0067">ATP-binding</keyword>
<dbReference type="InterPro" id="IPR029056">
    <property type="entry name" value="Ribokinase-like"/>
</dbReference>
<evidence type="ECO:0000256" key="3">
    <source>
        <dbReference type="ARBA" id="ARBA00022741"/>
    </source>
</evidence>
<evidence type="ECO:0000313" key="7">
    <source>
        <dbReference type="EMBL" id="HIR57182.1"/>
    </source>
</evidence>
<dbReference type="EC" id="2.7.1.35" evidence="1"/>
<dbReference type="CDD" id="cd01173">
    <property type="entry name" value="pyridoxal_pyridoxamine_kinase"/>
    <property type="match status" value="1"/>
</dbReference>
<dbReference type="GO" id="GO:0008478">
    <property type="term" value="F:pyridoxal kinase activity"/>
    <property type="evidence" value="ECO:0007669"/>
    <property type="project" value="UniProtKB-EC"/>
</dbReference>
<gene>
    <name evidence="7" type="ORF">IAA54_05890</name>
</gene>
<dbReference type="SUPFAM" id="SSF53613">
    <property type="entry name" value="Ribokinase-like"/>
    <property type="match status" value="1"/>
</dbReference>
<keyword evidence="3" id="KW-0547">Nucleotide-binding</keyword>
<dbReference type="EMBL" id="DVHF01000068">
    <property type="protein sequence ID" value="HIR57182.1"/>
    <property type="molecule type" value="Genomic_DNA"/>
</dbReference>
<reference evidence="7" key="2">
    <citation type="journal article" date="2021" name="PeerJ">
        <title>Extensive microbial diversity within the chicken gut microbiome revealed by metagenomics and culture.</title>
        <authorList>
            <person name="Gilroy R."/>
            <person name="Ravi A."/>
            <person name="Getino M."/>
            <person name="Pursley I."/>
            <person name="Horton D.L."/>
            <person name="Alikhan N.F."/>
            <person name="Baker D."/>
            <person name="Gharbi K."/>
            <person name="Hall N."/>
            <person name="Watson M."/>
            <person name="Adriaenssens E.M."/>
            <person name="Foster-Nyarko E."/>
            <person name="Jarju S."/>
            <person name="Secka A."/>
            <person name="Antonio M."/>
            <person name="Oren A."/>
            <person name="Chaudhuri R.R."/>
            <person name="La Ragione R."/>
            <person name="Hildebrand F."/>
            <person name="Pallen M.J."/>
        </authorList>
    </citation>
    <scope>NUCLEOTIDE SEQUENCE</scope>
    <source>
        <strain evidence="7">ChiSjej1B19-7085</strain>
    </source>
</reference>
<sequence>MERQKRAAAIHDISGLGRCSLTVILPILSAAGIETGVLPTAFLSTHTGGLPGYTCRDLTSELLPAARHWKSLGLHFDALYSGFLGSFEQISIVSEIFRMLKSDDTLVLVDPVFADHGKLYATCTPQMADGMRDLCQNADIIVPNLTEASYLLGREYREGQYNRREVEEMLRSLTRLGPKSAVITGVSFEPGRLGAAGYDSASGEFCCSLFPRVDGSYPGTGDIFASVLLAARLNGDPLPKAVDAAVQFTGDAIQRTWLAKTDPRFGVNFEYGLASLPSLLKSGENGSY</sequence>
<feature type="domain" description="Pyridoxamine kinase/Phosphomethylpyrimidine kinase" evidence="6">
    <location>
        <begin position="74"/>
        <end position="257"/>
    </location>
</feature>
<accession>A0A9D1DQT1</accession>
<name>A0A9D1DQT1_9FIRM</name>
<proteinExistence type="predicted"/>
<dbReference type="GO" id="GO:0005524">
    <property type="term" value="F:ATP binding"/>
    <property type="evidence" value="ECO:0007669"/>
    <property type="project" value="UniProtKB-KW"/>
</dbReference>
<keyword evidence="2 7" id="KW-0808">Transferase</keyword>
<evidence type="ECO:0000313" key="8">
    <source>
        <dbReference type="Proteomes" id="UP000886785"/>
    </source>
</evidence>
<protein>
    <recommendedName>
        <fullName evidence="1">pyridoxal kinase</fullName>
        <ecNumber evidence="1">2.7.1.35</ecNumber>
    </recommendedName>
</protein>
<comment type="caution">
    <text evidence="7">The sequence shown here is derived from an EMBL/GenBank/DDBJ whole genome shotgun (WGS) entry which is preliminary data.</text>
</comment>
<dbReference type="Pfam" id="PF08543">
    <property type="entry name" value="Phos_pyr_kin"/>
    <property type="match status" value="1"/>
</dbReference>
<organism evidence="7 8">
    <name type="scientific">Candidatus Gallacutalibacter pullicola</name>
    <dbReference type="NCBI Taxonomy" id="2840830"/>
    <lineage>
        <taxon>Bacteria</taxon>
        <taxon>Bacillati</taxon>
        <taxon>Bacillota</taxon>
        <taxon>Clostridia</taxon>
        <taxon>Eubacteriales</taxon>
        <taxon>Candidatus Gallacutalibacter</taxon>
    </lineage>
</organism>
<evidence type="ECO:0000256" key="1">
    <source>
        <dbReference type="ARBA" id="ARBA00012104"/>
    </source>
</evidence>
<dbReference type="AlphaFoldDB" id="A0A9D1DQT1"/>
<dbReference type="PANTHER" id="PTHR10534">
    <property type="entry name" value="PYRIDOXAL KINASE"/>
    <property type="match status" value="1"/>
</dbReference>
<dbReference type="Proteomes" id="UP000886785">
    <property type="component" value="Unassembled WGS sequence"/>
</dbReference>
<keyword evidence="4 7" id="KW-0418">Kinase</keyword>
<dbReference type="NCBIfam" id="NF005491">
    <property type="entry name" value="PRK07105.1"/>
    <property type="match status" value="1"/>
</dbReference>